<dbReference type="PANTHER" id="PTHR33769">
    <property type="entry name" value="TESTIS-EXPRESSED PROTEIN 26 ISOFORM X3"/>
    <property type="match status" value="1"/>
</dbReference>
<accession>A0AAD8CEQ9</accession>
<reference evidence="1" key="1">
    <citation type="submission" date="2022-02" db="EMBL/GenBank/DDBJ databases">
        <title>Atlantic sturgeon de novo genome assembly.</title>
        <authorList>
            <person name="Stock M."/>
            <person name="Klopp C."/>
            <person name="Guiguen Y."/>
            <person name="Cabau C."/>
            <person name="Parinello H."/>
            <person name="Santidrian Yebra-Pimentel E."/>
            <person name="Kuhl H."/>
            <person name="Dirks R.P."/>
            <person name="Guessner J."/>
            <person name="Wuertz S."/>
            <person name="Du K."/>
            <person name="Schartl M."/>
        </authorList>
    </citation>
    <scope>NUCLEOTIDE SEQUENCE</scope>
    <source>
        <strain evidence="1">STURGEONOMICS-FGT-2020</strain>
        <tissue evidence="1">Whole blood</tissue>
    </source>
</reference>
<dbReference type="EMBL" id="JAGXEW010000509">
    <property type="protein sequence ID" value="KAK1138724.1"/>
    <property type="molecule type" value="Genomic_DNA"/>
</dbReference>
<sequence>MMQAKSKLRFFLGLIDLEDFLKEPPFGFTVEKRASGCRFVKYDPETCCVFIEDVQTATGKVIFQHSAGRAVKVRTLRDYTHLRKRLTSKLIFLLVSACENNAALSGKKAEKKSKAVLKQFIVVINGSNSIIKWEMERGLDQTISSVAGESYTVKIDVKDALQRWMDQEKFAITLGHQRFKPVWRDTWFVLKYHSDALFDFPFWFGFSKRKFTIDGKVSHLTIKDKQERFAVEELFDACFCPAR</sequence>
<dbReference type="InterPro" id="IPR043460">
    <property type="entry name" value="MEDAG/TEX26"/>
</dbReference>
<gene>
    <name evidence="1" type="primary">MEDAG</name>
    <name evidence="1" type="ORF">AOXY_G37744</name>
</gene>
<keyword evidence="2" id="KW-1185">Reference proteome</keyword>
<name>A0AAD8CEQ9_ACIOX</name>
<protein>
    <submittedName>
        <fullName evidence="1">Mesenteric estrogen-dependent adipogenesis protein-like isoform X1</fullName>
    </submittedName>
</protein>
<dbReference type="AlphaFoldDB" id="A0AAD8CEQ9"/>
<organism evidence="1 2">
    <name type="scientific">Acipenser oxyrinchus oxyrinchus</name>
    <dbReference type="NCBI Taxonomy" id="40147"/>
    <lineage>
        <taxon>Eukaryota</taxon>
        <taxon>Metazoa</taxon>
        <taxon>Chordata</taxon>
        <taxon>Craniata</taxon>
        <taxon>Vertebrata</taxon>
        <taxon>Euteleostomi</taxon>
        <taxon>Actinopterygii</taxon>
        <taxon>Chondrostei</taxon>
        <taxon>Acipenseriformes</taxon>
        <taxon>Acipenseridae</taxon>
        <taxon>Acipenser</taxon>
    </lineage>
</organism>
<proteinExistence type="predicted"/>
<dbReference type="Proteomes" id="UP001230051">
    <property type="component" value="Unassembled WGS sequence"/>
</dbReference>
<dbReference type="GO" id="GO:0005737">
    <property type="term" value="C:cytoplasm"/>
    <property type="evidence" value="ECO:0007669"/>
    <property type="project" value="TreeGrafter"/>
</dbReference>
<evidence type="ECO:0000313" key="1">
    <source>
        <dbReference type="EMBL" id="KAK1138724.1"/>
    </source>
</evidence>
<dbReference type="PANTHER" id="PTHR33769:SF3">
    <property type="entry name" value="MESENTERIC ESTROGEN-DEPENDENT ADIPOGENESIS PROTEIN"/>
    <property type="match status" value="1"/>
</dbReference>
<evidence type="ECO:0000313" key="2">
    <source>
        <dbReference type="Proteomes" id="UP001230051"/>
    </source>
</evidence>
<comment type="caution">
    <text evidence="1">The sequence shown here is derived from an EMBL/GenBank/DDBJ whole genome shotgun (WGS) entry which is preliminary data.</text>
</comment>